<reference evidence="9" key="1">
    <citation type="submission" date="2020-10" db="EMBL/GenBank/DDBJ databases">
        <authorList>
            <person name="Gilroy R."/>
        </authorList>
    </citation>
    <scope>NUCLEOTIDE SEQUENCE</scope>
    <source>
        <strain evidence="9">ChiHecec2B26-709</strain>
    </source>
</reference>
<comment type="caution">
    <text evidence="9">The sequence shown here is derived from an EMBL/GenBank/DDBJ whole genome shotgun (WGS) entry which is preliminary data.</text>
</comment>
<sequence length="583" mass="66389">MKNKILLGGCVSVLLLAACTEQMNYNEYNIYDKDYITLNFNNVGGFLTDIYNTVEYDYGNFSNGAMLSSATDESEYSIMGNAIEDYYNGGWSPTNPKSTTWTNMYAGISACNTFLTEMLGLTFDELKLNQDYIQQMHRYENYQYEARFMRAYFYFTLVRQYGGVPIVEEGMTPEEINVLERATSDRVFQYIIDECNAIKDLIIEDYSNLGDYALATEESGRANNLAVLALRARAALYWASPLFNESNDMERWHTAATYYKELVDECTQRGMGLCSDYSALWSTNNYNDASIMKEIIFARRYYSGASGDGSNGDNDVESYNYPVGIEGGAGGNCPTQNLVDAYDMKETGLGIDEPGSGYDLQNPYEGRDPRFAMTVAYNGSQWPTYSGAPLLETYDGGRNGQPLAGATTTGYYLRKLCHGEISLEATGNVLRNPHSYVIFRLGGIYLDYAEALFRHLGSADATDGEFPMSAREALNMTRTRPGVEMPEFPAGMSNDEFWEKYKKERMVELAFEGHRFWDVRRWKEADKYFTEIERMNIVSNGDGTFTYQRETVSRRWDDKMYLYPIPQTERMKNPNLEQNPGWN</sequence>
<dbReference type="EMBL" id="DVLC01000090">
    <property type="protein sequence ID" value="HIT47135.1"/>
    <property type="molecule type" value="Genomic_DNA"/>
</dbReference>
<evidence type="ECO:0000313" key="9">
    <source>
        <dbReference type="EMBL" id="HIT47135.1"/>
    </source>
</evidence>
<name>A0A9D1GP98_9BACT</name>
<feature type="chain" id="PRO_5039109346" evidence="6">
    <location>
        <begin position="18"/>
        <end position="583"/>
    </location>
</feature>
<proteinExistence type="inferred from homology"/>
<accession>A0A9D1GP98</accession>
<evidence type="ECO:0000256" key="3">
    <source>
        <dbReference type="ARBA" id="ARBA00022729"/>
    </source>
</evidence>
<feature type="domain" description="RagB/SusD" evidence="7">
    <location>
        <begin position="293"/>
        <end position="582"/>
    </location>
</feature>
<evidence type="ECO:0000256" key="2">
    <source>
        <dbReference type="ARBA" id="ARBA00006275"/>
    </source>
</evidence>
<feature type="signal peptide" evidence="6">
    <location>
        <begin position="1"/>
        <end position="17"/>
    </location>
</feature>
<dbReference type="InterPro" id="IPR011990">
    <property type="entry name" value="TPR-like_helical_dom_sf"/>
</dbReference>
<keyword evidence="4" id="KW-0472">Membrane</keyword>
<comment type="similarity">
    <text evidence="2">Belongs to the SusD family.</text>
</comment>
<keyword evidence="5" id="KW-0998">Cell outer membrane</keyword>
<dbReference type="GO" id="GO:0009279">
    <property type="term" value="C:cell outer membrane"/>
    <property type="evidence" value="ECO:0007669"/>
    <property type="project" value="UniProtKB-SubCell"/>
</dbReference>
<evidence type="ECO:0000259" key="8">
    <source>
        <dbReference type="Pfam" id="PF14322"/>
    </source>
</evidence>
<dbReference type="AlphaFoldDB" id="A0A9D1GP98"/>
<evidence type="ECO:0000313" key="10">
    <source>
        <dbReference type="Proteomes" id="UP000886881"/>
    </source>
</evidence>
<dbReference type="InterPro" id="IPR033985">
    <property type="entry name" value="SusD-like_N"/>
</dbReference>
<reference evidence="9" key="2">
    <citation type="journal article" date="2021" name="PeerJ">
        <title>Extensive microbial diversity within the chicken gut microbiome revealed by metagenomics and culture.</title>
        <authorList>
            <person name="Gilroy R."/>
            <person name="Ravi A."/>
            <person name="Getino M."/>
            <person name="Pursley I."/>
            <person name="Horton D.L."/>
            <person name="Alikhan N.F."/>
            <person name="Baker D."/>
            <person name="Gharbi K."/>
            <person name="Hall N."/>
            <person name="Watson M."/>
            <person name="Adriaenssens E.M."/>
            <person name="Foster-Nyarko E."/>
            <person name="Jarju S."/>
            <person name="Secka A."/>
            <person name="Antonio M."/>
            <person name="Oren A."/>
            <person name="Chaudhuri R.R."/>
            <person name="La Ragione R."/>
            <person name="Hildebrand F."/>
            <person name="Pallen M.J."/>
        </authorList>
    </citation>
    <scope>NUCLEOTIDE SEQUENCE</scope>
    <source>
        <strain evidence="9">ChiHecec2B26-709</strain>
    </source>
</reference>
<evidence type="ECO:0000259" key="7">
    <source>
        <dbReference type="Pfam" id="PF07980"/>
    </source>
</evidence>
<evidence type="ECO:0000256" key="6">
    <source>
        <dbReference type="SAM" id="SignalP"/>
    </source>
</evidence>
<dbReference type="PROSITE" id="PS51257">
    <property type="entry name" value="PROKAR_LIPOPROTEIN"/>
    <property type="match status" value="1"/>
</dbReference>
<evidence type="ECO:0000256" key="5">
    <source>
        <dbReference type="ARBA" id="ARBA00023237"/>
    </source>
</evidence>
<dbReference type="Pfam" id="PF14322">
    <property type="entry name" value="SusD-like_3"/>
    <property type="match status" value="1"/>
</dbReference>
<protein>
    <submittedName>
        <fullName evidence="9">RagB/SusD family nutrient uptake outer membrane protein</fullName>
    </submittedName>
</protein>
<keyword evidence="3 6" id="KW-0732">Signal</keyword>
<organism evidence="9 10">
    <name type="scientific">Candidatus Cryptobacteroides merdipullorum</name>
    <dbReference type="NCBI Taxonomy" id="2840771"/>
    <lineage>
        <taxon>Bacteria</taxon>
        <taxon>Pseudomonadati</taxon>
        <taxon>Bacteroidota</taxon>
        <taxon>Bacteroidia</taxon>
        <taxon>Bacteroidales</taxon>
        <taxon>Candidatus Cryptobacteroides</taxon>
    </lineage>
</organism>
<dbReference type="Pfam" id="PF07980">
    <property type="entry name" value="SusD_RagB"/>
    <property type="match status" value="1"/>
</dbReference>
<feature type="domain" description="SusD-like N-terminal" evidence="8">
    <location>
        <begin position="46"/>
        <end position="208"/>
    </location>
</feature>
<gene>
    <name evidence="9" type="ORF">IAC35_04685</name>
</gene>
<evidence type="ECO:0000256" key="4">
    <source>
        <dbReference type="ARBA" id="ARBA00023136"/>
    </source>
</evidence>
<dbReference type="Proteomes" id="UP000886881">
    <property type="component" value="Unassembled WGS sequence"/>
</dbReference>
<dbReference type="Gene3D" id="1.25.40.390">
    <property type="match status" value="1"/>
</dbReference>
<dbReference type="SUPFAM" id="SSF48452">
    <property type="entry name" value="TPR-like"/>
    <property type="match status" value="1"/>
</dbReference>
<dbReference type="InterPro" id="IPR012944">
    <property type="entry name" value="SusD_RagB_dom"/>
</dbReference>
<comment type="subcellular location">
    <subcellularLocation>
        <location evidence="1">Cell outer membrane</location>
    </subcellularLocation>
</comment>
<evidence type="ECO:0000256" key="1">
    <source>
        <dbReference type="ARBA" id="ARBA00004442"/>
    </source>
</evidence>